<organism evidence="10 11">
    <name type="scientific">Flagellimonas nanhaiensis</name>
    <dbReference type="NCBI Taxonomy" id="2292706"/>
    <lineage>
        <taxon>Bacteria</taxon>
        <taxon>Pseudomonadati</taxon>
        <taxon>Bacteroidota</taxon>
        <taxon>Flavobacteriia</taxon>
        <taxon>Flavobacteriales</taxon>
        <taxon>Flavobacteriaceae</taxon>
        <taxon>Flagellimonas</taxon>
    </lineage>
</organism>
<reference evidence="10 11" key="1">
    <citation type="submission" date="2018-08" db="EMBL/GenBank/DDBJ databases">
        <title>Muricauda nanhaiensis sp. nov., isolated from seawater of the South China Sea.</title>
        <authorList>
            <person name="Dang Y."/>
        </authorList>
    </citation>
    <scope>NUCLEOTIDE SEQUENCE [LARGE SCALE GENOMIC DNA]</scope>
    <source>
        <strain evidence="10 11">SM1704</strain>
    </source>
</reference>
<feature type="transmembrane region" description="Helical" evidence="9">
    <location>
        <begin position="88"/>
        <end position="106"/>
    </location>
</feature>
<dbReference type="Proteomes" id="UP000261828">
    <property type="component" value="Unassembled WGS sequence"/>
</dbReference>
<evidence type="ECO:0000313" key="11">
    <source>
        <dbReference type="Proteomes" id="UP000261828"/>
    </source>
</evidence>
<dbReference type="Gene3D" id="1.25.10.10">
    <property type="entry name" value="Leucine-rich Repeat Variant"/>
    <property type="match status" value="1"/>
</dbReference>
<proteinExistence type="inferred from homology"/>
<dbReference type="EMBL" id="QTJX01000003">
    <property type="protein sequence ID" value="RDY58635.1"/>
    <property type="molecule type" value="Genomic_DNA"/>
</dbReference>
<dbReference type="InterPro" id="IPR004667">
    <property type="entry name" value="ADP_ATP_car_bac_type"/>
</dbReference>
<name>A0A371JN13_9FLAO</name>
<evidence type="ECO:0000256" key="4">
    <source>
        <dbReference type="ARBA" id="ARBA00022692"/>
    </source>
</evidence>
<protein>
    <recommendedName>
        <fullName evidence="9">ADP,ATP carrier protein</fullName>
    </recommendedName>
</protein>
<feature type="transmembrane region" description="Helical" evidence="9">
    <location>
        <begin position="295"/>
        <end position="319"/>
    </location>
</feature>
<dbReference type="InterPro" id="IPR011989">
    <property type="entry name" value="ARM-like"/>
</dbReference>
<evidence type="ECO:0000256" key="1">
    <source>
        <dbReference type="ARBA" id="ARBA00004141"/>
    </source>
</evidence>
<feature type="transmembrane region" description="Helical" evidence="9">
    <location>
        <begin position="148"/>
        <end position="174"/>
    </location>
</feature>
<keyword evidence="7 9" id="KW-1133">Transmembrane helix</keyword>
<feature type="transmembrane region" description="Helical" evidence="9">
    <location>
        <begin position="180"/>
        <end position="201"/>
    </location>
</feature>
<dbReference type="InterPro" id="IPR016024">
    <property type="entry name" value="ARM-type_fold"/>
</dbReference>
<accession>A0A371JN13</accession>
<dbReference type="OrthoDB" id="1132709at2"/>
<keyword evidence="8 9" id="KW-0472">Membrane</keyword>
<dbReference type="InterPro" id="IPR036259">
    <property type="entry name" value="MFS_trans_sf"/>
</dbReference>
<feature type="transmembrane region" description="Helical" evidence="9">
    <location>
        <begin position="21"/>
        <end position="38"/>
    </location>
</feature>
<feature type="transmembrane region" description="Helical" evidence="9">
    <location>
        <begin position="362"/>
        <end position="383"/>
    </location>
</feature>
<keyword evidence="6 9" id="KW-0067">ATP-binding</keyword>
<evidence type="ECO:0000256" key="5">
    <source>
        <dbReference type="ARBA" id="ARBA00022741"/>
    </source>
</evidence>
<comment type="similarity">
    <text evidence="2 9">Belongs to the ADP/ATP translocase tlc family.</text>
</comment>
<keyword evidence="5 9" id="KW-0547">Nucleotide-binding</keyword>
<feature type="transmembrane region" description="Helical" evidence="9">
    <location>
        <begin position="58"/>
        <end position="76"/>
    </location>
</feature>
<dbReference type="AlphaFoldDB" id="A0A371JN13"/>
<feature type="transmembrane region" description="Helical" evidence="9">
    <location>
        <begin position="222"/>
        <end position="245"/>
    </location>
</feature>
<keyword evidence="3 9" id="KW-0813">Transport</keyword>
<comment type="subcellular location">
    <subcellularLocation>
        <location evidence="1 9">Membrane</location>
        <topology evidence="1 9">Multi-pass membrane protein</topology>
    </subcellularLocation>
</comment>
<feature type="transmembrane region" description="Helical" evidence="9">
    <location>
        <begin position="265"/>
        <end position="288"/>
    </location>
</feature>
<feature type="transmembrane region" description="Helical" evidence="9">
    <location>
        <begin position="389"/>
        <end position="409"/>
    </location>
</feature>
<dbReference type="GO" id="GO:0005471">
    <property type="term" value="F:ATP:ADP antiporter activity"/>
    <property type="evidence" value="ECO:0007669"/>
    <property type="project" value="InterPro"/>
</dbReference>
<dbReference type="GO" id="GO:0016020">
    <property type="term" value="C:membrane"/>
    <property type="evidence" value="ECO:0007669"/>
    <property type="project" value="UniProtKB-SubCell"/>
</dbReference>
<dbReference type="GO" id="GO:0005524">
    <property type="term" value="F:ATP binding"/>
    <property type="evidence" value="ECO:0007669"/>
    <property type="project" value="UniProtKB-KW"/>
</dbReference>
<dbReference type="PANTHER" id="PTHR31187">
    <property type="match status" value="1"/>
</dbReference>
<dbReference type="Gene3D" id="1.20.1250.20">
    <property type="entry name" value="MFS general substrate transporter like domains"/>
    <property type="match status" value="2"/>
</dbReference>
<evidence type="ECO:0000256" key="2">
    <source>
        <dbReference type="ARBA" id="ARBA00007127"/>
    </source>
</evidence>
<dbReference type="Pfam" id="PF03219">
    <property type="entry name" value="TLC"/>
    <property type="match status" value="1"/>
</dbReference>
<dbReference type="SUPFAM" id="SSF48371">
    <property type="entry name" value="ARM repeat"/>
    <property type="match status" value="1"/>
</dbReference>
<comment type="caution">
    <text evidence="10">The sequence shown here is derived from an EMBL/GenBank/DDBJ whole genome shotgun (WGS) entry which is preliminary data.</text>
</comment>
<dbReference type="RefSeq" id="WP_116184956.1">
    <property type="nucleotide sequence ID" value="NZ_QTJX01000003.1"/>
</dbReference>
<evidence type="ECO:0000256" key="6">
    <source>
        <dbReference type="ARBA" id="ARBA00022840"/>
    </source>
</evidence>
<evidence type="ECO:0000256" key="7">
    <source>
        <dbReference type="ARBA" id="ARBA00022989"/>
    </source>
</evidence>
<dbReference type="SUPFAM" id="SSF103473">
    <property type="entry name" value="MFS general substrate transporter"/>
    <property type="match status" value="1"/>
</dbReference>
<evidence type="ECO:0000256" key="9">
    <source>
        <dbReference type="RuleBase" id="RU363121"/>
    </source>
</evidence>
<evidence type="ECO:0000256" key="3">
    <source>
        <dbReference type="ARBA" id="ARBA00022448"/>
    </source>
</evidence>
<keyword evidence="4 9" id="KW-0812">Transmembrane</keyword>
<gene>
    <name evidence="10" type="ORF">DX873_13155</name>
</gene>
<sequence length="944" mass="106385">MTLSNRLKKIFNVRDGETRTVLLMQAYIFLVIATLLIIKPVVNSLFLTGPGADQLPFAYLLVAATAIISSMAYSRLSERLPMLRLMRSTLWISILCLLLLVLLLYLELTAGWILYLFYAGVAIYAVLASSQFWVLANLIFNVRQAKRLFGIIGAGAIAGGIFGGYLTTVLAPLIGNKNLMLLAVLLLLLCFPVLVKIRNLFPDKLQLSKQKRHLAKPAESPFKLILGSRHLLYLAGIIGIGVLTARLVDYQFSYVASRKIEDSDALASFFGFWLSSFNVASLLIQLFITQRIVGVWGVGFSLLLLPILLFLGGALFLVFPELWVVILMRATDGSFKQSINRSATELIALPLPYALKKKTKSFIDVVVDSVATGIGGILLIVLIQGLQLQGAYIIGLILALTLIWSYFILKVRKEYFLTFRKNLAQLHPVRKKSMKVITGESFLGGMQRVFREGGEREILFMLEKAKEINDDRLSGAIKNLLTHPSHRVKAAALRSLHHFDQGAIPIKVAHLLNVEDMEVVHAALEYLLVHAETNEGIVFEHYLDHTNPLIAEAALVCLARESTEHPELAIRFELRGRIEDKAVQPPAADLDQNVQQESVFLSLVGLSGYEDYYGAIFDGLKSPDIRLRQAAFSAAVYSRDFRFLESLLSWLPDKQLRPLATRSLLGYGGEAIPIIASRLGHKDFPLDQKRNLPGLLGAFGSQQAVHALFRGFIEAEDLTVRLRCVLELTKLKEVAPQLYFDEKKVARLILEECKLYNHTLMAMHTQIIVHYLRRKKMRPPLQISEMDARESLMVLLERRLEGGLERIFKLLELRYNSKDVRSVYQGILSEEQEQRTNAIEFLDLLLNIDLKTALIPIVEATILDTSSEEVIAHMANSSYTEFDCFKNILEGRDLRLKLAVLYLMVQQQDPRYQVLLKPLLNDRDPKLRQFADQAYVKMPLTETL</sequence>
<keyword evidence="11" id="KW-1185">Reference proteome</keyword>
<feature type="transmembrane region" description="Helical" evidence="9">
    <location>
        <begin position="112"/>
        <end position="136"/>
    </location>
</feature>
<dbReference type="PANTHER" id="PTHR31187:SF1">
    <property type="entry name" value="ADP,ATP CARRIER PROTEIN 1"/>
    <property type="match status" value="1"/>
</dbReference>
<evidence type="ECO:0000313" key="10">
    <source>
        <dbReference type="EMBL" id="RDY58635.1"/>
    </source>
</evidence>
<evidence type="ECO:0000256" key="8">
    <source>
        <dbReference type="ARBA" id="ARBA00023136"/>
    </source>
</evidence>